<name>A0ABN0UHN7_9ACTN</name>
<dbReference type="Proteomes" id="UP001500967">
    <property type="component" value="Unassembled WGS sequence"/>
</dbReference>
<accession>A0ABN0UHN7</accession>
<feature type="domain" description="Dimethylamine monooxygenase subunit DmmA-like C-terminal" evidence="1">
    <location>
        <begin position="118"/>
        <end position="162"/>
    </location>
</feature>
<evidence type="ECO:0000313" key="3">
    <source>
        <dbReference type="Proteomes" id="UP001500967"/>
    </source>
</evidence>
<dbReference type="RefSeq" id="WP_344650318.1">
    <property type="nucleotide sequence ID" value="NZ_BAAAGX010000016.1"/>
</dbReference>
<organism evidence="2 3">
    <name type="scientific">Cryptosporangium japonicum</name>
    <dbReference type="NCBI Taxonomy" id="80872"/>
    <lineage>
        <taxon>Bacteria</taxon>
        <taxon>Bacillati</taxon>
        <taxon>Actinomycetota</taxon>
        <taxon>Actinomycetes</taxon>
        <taxon>Cryptosporangiales</taxon>
        <taxon>Cryptosporangiaceae</taxon>
        <taxon>Cryptosporangium</taxon>
    </lineage>
</organism>
<gene>
    <name evidence="2" type="ORF">GCM10009539_39390</name>
</gene>
<keyword evidence="2" id="KW-0503">Monooxygenase</keyword>
<reference evidence="2 3" key="1">
    <citation type="journal article" date="2019" name="Int. J. Syst. Evol. Microbiol.">
        <title>The Global Catalogue of Microorganisms (GCM) 10K type strain sequencing project: providing services to taxonomists for standard genome sequencing and annotation.</title>
        <authorList>
            <consortium name="The Broad Institute Genomics Platform"/>
            <consortium name="The Broad Institute Genome Sequencing Center for Infectious Disease"/>
            <person name="Wu L."/>
            <person name="Ma J."/>
        </authorList>
    </citation>
    <scope>NUCLEOTIDE SEQUENCE [LARGE SCALE GENOMIC DNA]</scope>
    <source>
        <strain evidence="2 3">JCM 10425</strain>
    </source>
</reference>
<keyword evidence="2" id="KW-0560">Oxidoreductase</keyword>
<sequence length="165" mass="17594">MGAPHTSVPRWPRTDPGIDGSGRAYAVMAFGGDAAGVAAGWCERSRSLGRPLWVKRGDRADDDALSALAERLRTATVGWRLLLAGPEIDVLRAHAVALDGGALDAELRVLVTDDRRRRVRCAHCTATTEADVRPDEHVRCAGCGRTLVVHAHVSRVHAAYLGSAA</sequence>
<evidence type="ECO:0000259" key="1">
    <source>
        <dbReference type="Pfam" id="PF22289"/>
    </source>
</evidence>
<proteinExistence type="predicted"/>
<dbReference type="InterPro" id="IPR048037">
    <property type="entry name" value="DmmA-like_C"/>
</dbReference>
<dbReference type="NCBIfam" id="NF041259">
    <property type="entry name" value="mono_DmmA_fam"/>
    <property type="match status" value="1"/>
</dbReference>
<dbReference type="GO" id="GO:0004497">
    <property type="term" value="F:monooxygenase activity"/>
    <property type="evidence" value="ECO:0007669"/>
    <property type="project" value="UniProtKB-KW"/>
</dbReference>
<dbReference type="EMBL" id="BAAAGX010000016">
    <property type="protein sequence ID" value="GAA0250341.1"/>
    <property type="molecule type" value="Genomic_DNA"/>
</dbReference>
<dbReference type="Pfam" id="PF22289">
    <property type="entry name" value="DmmA-like_C"/>
    <property type="match status" value="1"/>
</dbReference>
<comment type="caution">
    <text evidence="2">The sequence shown here is derived from an EMBL/GenBank/DDBJ whole genome shotgun (WGS) entry which is preliminary data.</text>
</comment>
<protein>
    <submittedName>
        <fullName evidence="2">Dimethylamine monooxygenase subunit DmmA family protein</fullName>
    </submittedName>
</protein>
<evidence type="ECO:0000313" key="2">
    <source>
        <dbReference type="EMBL" id="GAA0250341.1"/>
    </source>
</evidence>
<keyword evidence="3" id="KW-1185">Reference proteome</keyword>